<dbReference type="AlphaFoldDB" id="A0A6J1BNV6"/>
<dbReference type="InterPro" id="IPR027417">
    <property type="entry name" value="P-loop_NTPase"/>
</dbReference>
<keyword evidence="2 3" id="KW-0808">Transferase</keyword>
<dbReference type="RefSeq" id="XP_021299964.1">
    <property type="nucleotide sequence ID" value="XM_021444289.1"/>
</dbReference>
<dbReference type="EC" id="2.8.2.-" evidence="3"/>
<protein>
    <recommendedName>
        <fullName evidence="3">Sulfotransferase</fullName>
        <ecNumber evidence="3">2.8.2.-</ecNumber>
    </recommendedName>
</protein>
<organism evidence="5 6">
    <name type="scientific">Herrania umbratica</name>
    <dbReference type="NCBI Taxonomy" id="108875"/>
    <lineage>
        <taxon>Eukaryota</taxon>
        <taxon>Viridiplantae</taxon>
        <taxon>Streptophyta</taxon>
        <taxon>Embryophyta</taxon>
        <taxon>Tracheophyta</taxon>
        <taxon>Spermatophyta</taxon>
        <taxon>Magnoliopsida</taxon>
        <taxon>eudicotyledons</taxon>
        <taxon>Gunneridae</taxon>
        <taxon>Pentapetalae</taxon>
        <taxon>rosids</taxon>
        <taxon>malvids</taxon>
        <taxon>Malvales</taxon>
        <taxon>Malvaceae</taxon>
        <taxon>Byttnerioideae</taxon>
        <taxon>Herrania</taxon>
    </lineage>
</organism>
<evidence type="ECO:0000256" key="2">
    <source>
        <dbReference type="ARBA" id="ARBA00022679"/>
    </source>
</evidence>
<dbReference type="GeneID" id="110428458"/>
<dbReference type="InterPro" id="IPR000863">
    <property type="entry name" value="Sulfotransferase_dom"/>
</dbReference>
<feature type="domain" description="Sulfotransferase" evidence="4">
    <location>
        <begin position="78"/>
        <end position="116"/>
    </location>
</feature>
<keyword evidence="5" id="KW-1185">Reference proteome</keyword>
<dbReference type="Pfam" id="PF00685">
    <property type="entry name" value="Sulfotransfer_1"/>
    <property type="match status" value="1"/>
</dbReference>
<dbReference type="SUPFAM" id="SSF52540">
    <property type="entry name" value="P-loop containing nucleoside triphosphate hydrolases"/>
    <property type="match status" value="1"/>
</dbReference>
<dbReference type="GO" id="GO:0008146">
    <property type="term" value="F:sulfotransferase activity"/>
    <property type="evidence" value="ECO:0007669"/>
    <property type="project" value="InterPro"/>
</dbReference>
<evidence type="ECO:0000259" key="4">
    <source>
        <dbReference type="Pfam" id="PF00685"/>
    </source>
</evidence>
<evidence type="ECO:0000256" key="3">
    <source>
        <dbReference type="RuleBase" id="RU361155"/>
    </source>
</evidence>
<accession>A0A6J1BNV6</accession>
<dbReference type="PANTHER" id="PTHR11783">
    <property type="entry name" value="SULFOTRANSFERASE SULT"/>
    <property type="match status" value="1"/>
</dbReference>
<gene>
    <name evidence="6" type="primary">LOC110428458</name>
</gene>
<name>A0A6J1BNV6_9ROSI</name>
<comment type="similarity">
    <text evidence="1 3">Belongs to the sulfotransferase 1 family.</text>
</comment>
<feature type="non-terminal residue" evidence="6">
    <location>
        <position position="1"/>
    </location>
</feature>
<reference evidence="6" key="1">
    <citation type="submission" date="2025-08" db="UniProtKB">
        <authorList>
            <consortium name="RefSeq"/>
        </authorList>
    </citation>
    <scope>IDENTIFICATION</scope>
    <source>
        <tissue evidence="6">Leaf</tissue>
    </source>
</reference>
<evidence type="ECO:0000256" key="1">
    <source>
        <dbReference type="ARBA" id="ARBA00005771"/>
    </source>
</evidence>
<evidence type="ECO:0000313" key="6">
    <source>
        <dbReference type="RefSeq" id="XP_021299964.1"/>
    </source>
</evidence>
<dbReference type="Gene3D" id="3.40.50.300">
    <property type="entry name" value="P-loop containing nucleotide triphosphate hydrolases"/>
    <property type="match status" value="2"/>
</dbReference>
<proteinExistence type="inferred from homology"/>
<evidence type="ECO:0000313" key="5">
    <source>
        <dbReference type="Proteomes" id="UP000504621"/>
    </source>
</evidence>
<sequence length="170" mass="19303">WLKALVFTIVNRTRFSLSDSPLHLGNPHKLVPPLDLRLYGQDQIPDLTSIPSPRLFGTHLAYAALAESIKQAKSRIVLMFLRYEQLKENPILQIKRIVEFIGFPFSHGHVEKVCQNKGKSVDEKAVVVEELQAEDEVLFMVKSSDNTEKNDTWFLDNGCSNHLIGCKDCL</sequence>
<dbReference type="OrthoDB" id="205623at2759"/>
<dbReference type="Proteomes" id="UP000504621">
    <property type="component" value="Unplaced"/>
</dbReference>